<sequence>MTSNTPIEPYQDLEQILRHNRHLMNTDPPIIHENYKKISRKMSQWIEGRCANRLYLDSMWCAKASNGQ</sequence>
<evidence type="ECO:0000313" key="1">
    <source>
        <dbReference type="EMBL" id="KAA3488123.1"/>
    </source>
</evidence>
<proteinExistence type="predicted"/>
<protein>
    <submittedName>
        <fullName evidence="1">Uncharacterized protein</fullName>
    </submittedName>
</protein>
<organism evidence="1 2">
    <name type="scientific">Gossypium australe</name>
    <dbReference type="NCBI Taxonomy" id="47621"/>
    <lineage>
        <taxon>Eukaryota</taxon>
        <taxon>Viridiplantae</taxon>
        <taxon>Streptophyta</taxon>
        <taxon>Embryophyta</taxon>
        <taxon>Tracheophyta</taxon>
        <taxon>Spermatophyta</taxon>
        <taxon>Magnoliopsida</taxon>
        <taxon>eudicotyledons</taxon>
        <taxon>Gunneridae</taxon>
        <taxon>Pentapetalae</taxon>
        <taxon>rosids</taxon>
        <taxon>malvids</taxon>
        <taxon>Malvales</taxon>
        <taxon>Malvaceae</taxon>
        <taxon>Malvoideae</taxon>
        <taxon>Gossypium</taxon>
    </lineage>
</organism>
<name>A0A5B6X308_9ROSI</name>
<gene>
    <name evidence="1" type="ORF">EPI10_031898</name>
</gene>
<accession>A0A5B6X308</accession>
<dbReference type="EMBL" id="SMMG02000001">
    <property type="protein sequence ID" value="KAA3488123.1"/>
    <property type="molecule type" value="Genomic_DNA"/>
</dbReference>
<reference evidence="2" key="1">
    <citation type="journal article" date="2019" name="Plant Biotechnol. J.">
        <title>Genome sequencing of the Australian wild diploid species Gossypium australe highlights disease resistance and delayed gland morphogenesis.</title>
        <authorList>
            <person name="Cai Y."/>
            <person name="Cai X."/>
            <person name="Wang Q."/>
            <person name="Wang P."/>
            <person name="Zhang Y."/>
            <person name="Cai C."/>
            <person name="Xu Y."/>
            <person name="Wang K."/>
            <person name="Zhou Z."/>
            <person name="Wang C."/>
            <person name="Geng S."/>
            <person name="Li B."/>
            <person name="Dong Q."/>
            <person name="Hou Y."/>
            <person name="Wang H."/>
            <person name="Ai P."/>
            <person name="Liu Z."/>
            <person name="Yi F."/>
            <person name="Sun M."/>
            <person name="An G."/>
            <person name="Cheng J."/>
            <person name="Zhang Y."/>
            <person name="Shi Q."/>
            <person name="Xie Y."/>
            <person name="Shi X."/>
            <person name="Chang Y."/>
            <person name="Huang F."/>
            <person name="Chen Y."/>
            <person name="Hong S."/>
            <person name="Mi L."/>
            <person name="Sun Q."/>
            <person name="Zhang L."/>
            <person name="Zhou B."/>
            <person name="Peng R."/>
            <person name="Zhang X."/>
            <person name="Liu F."/>
        </authorList>
    </citation>
    <scope>NUCLEOTIDE SEQUENCE [LARGE SCALE GENOMIC DNA]</scope>
    <source>
        <strain evidence="2">cv. PA1801</strain>
    </source>
</reference>
<dbReference type="Proteomes" id="UP000325315">
    <property type="component" value="Unassembled WGS sequence"/>
</dbReference>
<evidence type="ECO:0000313" key="2">
    <source>
        <dbReference type="Proteomes" id="UP000325315"/>
    </source>
</evidence>
<keyword evidence="2" id="KW-1185">Reference proteome</keyword>
<comment type="caution">
    <text evidence="1">The sequence shown here is derived from an EMBL/GenBank/DDBJ whole genome shotgun (WGS) entry which is preliminary data.</text>
</comment>
<dbReference type="AlphaFoldDB" id="A0A5B6X308"/>